<dbReference type="Pfam" id="PF13495">
    <property type="entry name" value="Phage_int_SAM_4"/>
    <property type="match status" value="1"/>
</dbReference>
<dbReference type="InterPro" id="IPR004107">
    <property type="entry name" value="Integrase_SAM-like_N"/>
</dbReference>
<dbReference type="GO" id="GO:0015074">
    <property type="term" value="P:DNA integration"/>
    <property type="evidence" value="ECO:0007669"/>
    <property type="project" value="InterPro"/>
</dbReference>
<dbReference type="Proteomes" id="UP000289996">
    <property type="component" value="Unassembled WGS sequence"/>
</dbReference>
<protein>
    <submittedName>
        <fullName evidence="4">Integrase [Lactobacillus sp.]</fullName>
    </submittedName>
</protein>
<evidence type="ECO:0000256" key="1">
    <source>
        <dbReference type="ARBA" id="ARBA00023125"/>
    </source>
</evidence>
<evidence type="ECO:0000259" key="3">
    <source>
        <dbReference type="PROSITE" id="PS51900"/>
    </source>
</evidence>
<dbReference type="InterPro" id="IPR011010">
    <property type="entry name" value="DNA_brk_join_enz"/>
</dbReference>
<dbReference type="InterPro" id="IPR010998">
    <property type="entry name" value="Integrase_recombinase_N"/>
</dbReference>
<dbReference type="GO" id="GO:0003677">
    <property type="term" value="F:DNA binding"/>
    <property type="evidence" value="ECO:0007669"/>
    <property type="project" value="UniProtKB-UniRule"/>
</dbReference>
<gene>
    <name evidence="4" type="ORF">MUDAN_MDHGFNIF_02806</name>
</gene>
<keyword evidence="1 2" id="KW-0238">DNA-binding</keyword>
<dbReference type="SUPFAM" id="SSF56349">
    <property type="entry name" value="DNA breaking-rejoining enzymes"/>
    <property type="match status" value="1"/>
</dbReference>
<sequence length="282" mass="32879">MSTHFPYEKSFINQLTMADKHPQTIAQYQLTLTDFFNYQQHFNETFATSGLLADLTENDIKVYLAMLKNQRGYQQSTINKSLSNLTGYFNYLFEHRIITTLPTFGVKGQPLTSAQQLSNWPEQLADWLANDDLHVYTRACLLFTSKAYEASEMLAPDFYQDLAKLNFSTSEHIFLSKFKAYIEPLQSQYQTKALFLKTRRRGPEPQLSLSALHKYLTGDSQRLGVPLKPVALYQQYILWYLRQHRLDEPTTIMQTLRLDATSLGYYQNLLRRQDLRTLKANQ</sequence>
<dbReference type="RefSeq" id="WP_130843469.1">
    <property type="nucleotide sequence ID" value="NZ_BJDY01000002.1"/>
</dbReference>
<dbReference type="PROSITE" id="PS51900">
    <property type="entry name" value="CB"/>
    <property type="match status" value="1"/>
</dbReference>
<accession>A0A660DWG7</accession>
<evidence type="ECO:0000313" key="4">
    <source>
        <dbReference type="EMBL" id="VDG28000.1"/>
    </source>
</evidence>
<dbReference type="AlphaFoldDB" id="A0A660DWG7"/>
<dbReference type="OrthoDB" id="2328477at2"/>
<evidence type="ECO:0000313" key="5">
    <source>
        <dbReference type="Proteomes" id="UP000289996"/>
    </source>
</evidence>
<proteinExistence type="predicted"/>
<reference evidence="4 5" key="1">
    <citation type="submission" date="2018-11" db="EMBL/GenBank/DDBJ databases">
        <authorList>
            <person name="Wuyts S."/>
        </authorList>
    </citation>
    <scope>NUCLEOTIDE SEQUENCE [LARGE SCALE GENOMIC DNA]</scope>
    <source>
        <strain evidence="4">Lactobacillus mudanjiangensis AMBF249</strain>
    </source>
</reference>
<dbReference type="InterPro" id="IPR044068">
    <property type="entry name" value="CB"/>
</dbReference>
<dbReference type="EMBL" id="UYIG01000079">
    <property type="protein sequence ID" value="VDG28000.1"/>
    <property type="molecule type" value="Genomic_DNA"/>
</dbReference>
<keyword evidence="5" id="KW-1185">Reference proteome</keyword>
<organism evidence="4 5">
    <name type="scientific">Lactiplantibacillus mudanjiangensis</name>
    <dbReference type="NCBI Taxonomy" id="1296538"/>
    <lineage>
        <taxon>Bacteria</taxon>
        <taxon>Bacillati</taxon>
        <taxon>Bacillota</taxon>
        <taxon>Bacilli</taxon>
        <taxon>Lactobacillales</taxon>
        <taxon>Lactobacillaceae</taxon>
        <taxon>Lactiplantibacillus</taxon>
    </lineage>
</organism>
<evidence type="ECO:0000256" key="2">
    <source>
        <dbReference type="PROSITE-ProRule" id="PRU01248"/>
    </source>
</evidence>
<name>A0A660DWG7_9LACO</name>
<feature type="domain" description="Core-binding (CB)" evidence="3">
    <location>
        <begin position="2"/>
        <end position="93"/>
    </location>
</feature>
<dbReference type="Gene3D" id="1.10.150.130">
    <property type="match status" value="1"/>
</dbReference>